<sequence length="150" mass="16153">MRLCIGNSRGCVEGQGNTEPVLILDCPQLLYRCVWRQLPGKRYAGQFGKVSNRACVRRYGCQIRQLSAGHRYPATVRVSCLTCVIKDALGLDIPTANLPGTNIFCVSSGAVQQAEGVLHSGGDPENIWVYSDNGTLWSTGNLVGEPSAAL</sequence>
<dbReference type="Proteomes" id="UP001221757">
    <property type="component" value="Unassembled WGS sequence"/>
</dbReference>
<evidence type="ECO:0000313" key="2">
    <source>
        <dbReference type="Proteomes" id="UP001221757"/>
    </source>
</evidence>
<accession>A0AAD7MCF7</accession>
<name>A0AAD7MCF7_MYCRO</name>
<reference evidence="1" key="1">
    <citation type="submission" date="2023-03" db="EMBL/GenBank/DDBJ databases">
        <title>Massive genome expansion in bonnet fungi (Mycena s.s.) driven by repeated elements and novel gene families across ecological guilds.</title>
        <authorList>
            <consortium name="Lawrence Berkeley National Laboratory"/>
            <person name="Harder C.B."/>
            <person name="Miyauchi S."/>
            <person name="Viragh M."/>
            <person name="Kuo A."/>
            <person name="Thoen E."/>
            <person name="Andreopoulos B."/>
            <person name="Lu D."/>
            <person name="Skrede I."/>
            <person name="Drula E."/>
            <person name="Henrissat B."/>
            <person name="Morin E."/>
            <person name="Kohler A."/>
            <person name="Barry K."/>
            <person name="LaButti K."/>
            <person name="Morin E."/>
            <person name="Salamov A."/>
            <person name="Lipzen A."/>
            <person name="Mereny Z."/>
            <person name="Hegedus B."/>
            <person name="Baldrian P."/>
            <person name="Stursova M."/>
            <person name="Weitz H."/>
            <person name="Taylor A."/>
            <person name="Grigoriev I.V."/>
            <person name="Nagy L.G."/>
            <person name="Martin F."/>
            <person name="Kauserud H."/>
        </authorList>
    </citation>
    <scope>NUCLEOTIDE SEQUENCE</scope>
    <source>
        <strain evidence="1">CBHHK067</strain>
    </source>
</reference>
<dbReference type="AlphaFoldDB" id="A0AAD7MCF7"/>
<gene>
    <name evidence="1" type="ORF">B0H17DRAFT_1173534</name>
</gene>
<evidence type="ECO:0000313" key="1">
    <source>
        <dbReference type="EMBL" id="KAJ7710507.1"/>
    </source>
</evidence>
<proteinExistence type="predicted"/>
<keyword evidence="2" id="KW-1185">Reference proteome</keyword>
<dbReference type="EMBL" id="JARKIE010000001">
    <property type="protein sequence ID" value="KAJ7710507.1"/>
    <property type="molecule type" value="Genomic_DNA"/>
</dbReference>
<organism evidence="1 2">
    <name type="scientific">Mycena rosella</name>
    <name type="common">Pink bonnet</name>
    <name type="synonym">Agaricus rosellus</name>
    <dbReference type="NCBI Taxonomy" id="1033263"/>
    <lineage>
        <taxon>Eukaryota</taxon>
        <taxon>Fungi</taxon>
        <taxon>Dikarya</taxon>
        <taxon>Basidiomycota</taxon>
        <taxon>Agaricomycotina</taxon>
        <taxon>Agaricomycetes</taxon>
        <taxon>Agaricomycetidae</taxon>
        <taxon>Agaricales</taxon>
        <taxon>Marasmiineae</taxon>
        <taxon>Mycenaceae</taxon>
        <taxon>Mycena</taxon>
    </lineage>
</organism>
<comment type="caution">
    <text evidence="1">The sequence shown here is derived from an EMBL/GenBank/DDBJ whole genome shotgun (WGS) entry which is preliminary data.</text>
</comment>
<protein>
    <submittedName>
        <fullName evidence="1">Uncharacterized protein</fullName>
    </submittedName>
</protein>